<dbReference type="EMBL" id="JACJQU010000009">
    <property type="protein sequence ID" value="MBD2294914.1"/>
    <property type="molecule type" value="Genomic_DNA"/>
</dbReference>
<evidence type="ECO:0000313" key="1">
    <source>
        <dbReference type="EMBL" id="MBD2294914.1"/>
    </source>
</evidence>
<comment type="caution">
    <text evidence="1">The sequence shown here is derived from an EMBL/GenBank/DDBJ whole genome shotgun (WGS) entry which is preliminary data.</text>
</comment>
<protein>
    <submittedName>
        <fullName evidence="1">Uncharacterized protein</fullName>
    </submittedName>
</protein>
<proteinExistence type="predicted"/>
<gene>
    <name evidence="1" type="ORF">H6G06_15850</name>
</gene>
<dbReference type="RefSeq" id="WP_190561777.1">
    <property type="nucleotide sequence ID" value="NZ_JACJQU010000009.1"/>
</dbReference>
<keyword evidence="2" id="KW-1185">Reference proteome</keyword>
<evidence type="ECO:0000313" key="2">
    <source>
        <dbReference type="Proteomes" id="UP000662185"/>
    </source>
</evidence>
<name>A0A926WJD7_9NOST</name>
<reference evidence="2" key="1">
    <citation type="journal article" date="2020" name="ISME J.">
        <title>Comparative genomics reveals insights into cyanobacterial evolution and habitat adaptation.</title>
        <authorList>
            <person name="Chen M.Y."/>
            <person name="Teng W.K."/>
            <person name="Zhao L."/>
            <person name="Hu C.X."/>
            <person name="Zhou Y.K."/>
            <person name="Han B.P."/>
            <person name="Song L.R."/>
            <person name="Shu W.S."/>
        </authorList>
    </citation>
    <scope>NUCLEOTIDE SEQUENCE [LARGE SCALE GENOMIC DNA]</scope>
    <source>
        <strain evidence="2">FACHB-251</strain>
    </source>
</reference>
<accession>A0A926WJD7</accession>
<dbReference type="AlphaFoldDB" id="A0A926WJD7"/>
<dbReference type="Proteomes" id="UP000662185">
    <property type="component" value="Unassembled WGS sequence"/>
</dbReference>
<sequence>MDKSIRSLRKYGRDVPPERLYKGFKPRTFNYRRDYVPEIQSLKNEALKLEQRLSDLVNQAYQLTPEEIDLMWRTAPPRMPIFR</sequence>
<organism evidence="1 2">
    <name type="scientific">Anabaena sphaerica FACHB-251</name>
    <dbReference type="NCBI Taxonomy" id="2692883"/>
    <lineage>
        <taxon>Bacteria</taxon>
        <taxon>Bacillati</taxon>
        <taxon>Cyanobacteriota</taxon>
        <taxon>Cyanophyceae</taxon>
        <taxon>Nostocales</taxon>
        <taxon>Nostocaceae</taxon>
        <taxon>Anabaena</taxon>
    </lineage>
</organism>